<evidence type="ECO:0000313" key="2">
    <source>
        <dbReference type="Proteomes" id="UP001500063"/>
    </source>
</evidence>
<sequence length="66" mass="7345">MRKPGWRLEWGGFDVRSSDLRKREVVAWVIVVPCVAQGSLGARNGAEWHQMVPCGGRSDPQGWKGP</sequence>
<comment type="caution">
    <text evidence="1">The sequence shown here is derived from an EMBL/GenBank/DDBJ whole genome shotgun (WGS) entry which is preliminary data.</text>
</comment>
<accession>A0ABN0XSA4</accession>
<dbReference type="EMBL" id="BAAABW010000028">
    <property type="protein sequence ID" value="GAA0371286.1"/>
    <property type="molecule type" value="Genomic_DNA"/>
</dbReference>
<organism evidence="1 2">
    <name type="scientific">Streptomyces blastmyceticus</name>
    <dbReference type="NCBI Taxonomy" id="68180"/>
    <lineage>
        <taxon>Bacteria</taxon>
        <taxon>Bacillati</taxon>
        <taxon>Actinomycetota</taxon>
        <taxon>Actinomycetes</taxon>
        <taxon>Kitasatosporales</taxon>
        <taxon>Streptomycetaceae</taxon>
        <taxon>Streptomyces</taxon>
    </lineage>
</organism>
<keyword evidence="2" id="KW-1185">Reference proteome</keyword>
<protein>
    <submittedName>
        <fullName evidence="1">Uncharacterized protein</fullName>
    </submittedName>
</protein>
<evidence type="ECO:0000313" key="1">
    <source>
        <dbReference type="EMBL" id="GAA0371286.1"/>
    </source>
</evidence>
<name>A0ABN0XSA4_9ACTN</name>
<reference evidence="1 2" key="1">
    <citation type="journal article" date="2019" name="Int. J. Syst. Evol. Microbiol.">
        <title>The Global Catalogue of Microorganisms (GCM) 10K type strain sequencing project: providing services to taxonomists for standard genome sequencing and annotation.</title>
        <authorList>
            <consortium name="The Broad Institute Genomics Platform"/>
            <consortium name="The Broad Institute Genome Sequencing Center for Infectious Disease"/>
            <person name="Wu L."/>
            <person name="Ma J."/>
        </authorList>
    </citation>
    <scope>NUCLEOTIDE SEQUENCE [LARGE SCALE GENOMIC DNA]</scope>
    <source>
        <strain evidence="1 2">JCM 4565</strain>
    </source>
</reference>
<proteinExistence type="predicted"/>
<gene>
    <name evidence="1" type="ORF">GCM10010319_56650</name>
</gene>
<dbReference type="Proteomes" id="UP001500063">
    <property type="component" value="Unassembled WGS sequence"/>
</dbReference>